<accession>A0ABM5LYA7</accession>
<name>A0ABM5LYA7_BACA1</name>
<dbReference type="EMBL" id="CP002207">
    <property type="protein sequence ID" value="ADP32880.1"/>
    <property type="molecule type" value="Genomic_DNA"/>
</dbReference>
<evidence type="ECO:0000313" key="3">
    <source>
        <dbReference type="Proteomes" id="UP000006867"/>
    </source>
</evidence>
<feature type="region of interest" description="Disordered" evidence="1">
    <location>
        <begin position="15"/>
        <end position="44"/>
    </location>
</feature>
<proteinExistence type="predicted"/>
<evidence type="ECO:0000256" key="1">
    <source>
        <dbReference type="SAM" id="MobiDB-lite"/>
    </source>
</evidence>
<evidence type="ECO:0000313" key="2">
    <source>
        <dbReference type="EMBL" id="ADP32880.1"/>
    </source>
</evidence>
<reference evidence="2 3" key="1">
    <citation type="journal article" date="2011" name="Front. Microbiol.">
        <title>Genomic signatures of strain selection and enhancement in Bacillus atrophaeus var. globigii, a historical biowarfare simulant.</title>
        <authorList>
            <person name="Gibbons H.S."/>
            <person name="Broomall S.M."/>
            <person name="McNew L.A."/>
            <person name="Daligault H."/>
            <person name="Chapman C."/>
            <person name="Bruce D."/>
            <person name="Karavis M."/>
            <person name="Krepps M."/>
            <person name="McGregor P.A."/>
            <person name="Hong C."/>
            <person name="Park K.H."/>
            <person name="Akmal A."/>
            <person name="Feldman A."/>
            <person name="Lin J.S."/>
            <person name="Chang W.E."/>
            <person name="Higgs B.W."/>
            <person name="Demirev P."/>
            <person name="Lindquist J."/>
            <person name="Liem A."/>
            <person name="Fochler E."/>
            <person name="Read T.D."/>
            <person name="Tapia R."/>
            <person name="Johnson S."/>
            <person name="Bishop-Lilly K.A."/>
            <person name="Detter C."/>
            <person name="Han C."/>
            <person name="Sozhamannan S."/>
            <person name="Rosenzweig C.N."/>
            <person name="Skowronski E.W."/>
        </authorList>
    </citation>
    <scope>NUCLEOTIDE SEQUENCE [LARGE SCALE GENOMIC DNA]</scope>
    <source>
        <strain evidence="2 3">1942</strain>
    </source>
</reference>
<protein>
    <submittedName>
        <fullName evidence="2">Uncharacterized protein</fullName>
    </submittedName>
</protein>
<keyword evidence="3" id="KW-1185">Reference proteome</keyword>
<dbReference type="Proteomes" id="UP000006867">
    <property type="component" value="Chromosome"/>
</dbReference>
<organism evidence="2 3">
    <name type="scientific">Bacillus atrophaeus (strain 1942)</name>
    <dbReference type="NCBI Taxonomy" id="720555"/>
    <lineage>
        <taxon>Bacteria</taxon>
        <taxon>Bacillati</taxon>
        <taxon>Bacillota</taxon>
        <taxon>Bacilli</taxon>
        <taxon>Bacillales</taxon>
        <taxon>Bacillaceae</taxon>
        <taxon>Bacillus</taxon>
    </lineage>
</organism>
<feature type="compositionally biased region" description="Basic residues" evidence="1">
    <location>
        <begin position="25"/>
        <end position="38"/>
    </location>
</feature>
<gene>
    <name evidence="2" type="ordered locus">BATR1942_09735</name>
</gene>
<sequence>MSYIGQKANSRAKWEIKPTTSVKESKKKYDRKKDKQKLKKELYV</sequence>